<evidence type="ECO:0000313" key="5">
    <source>
        <dbReference type="EMBL" id="AEV73048.1"/>
    </source>
</evidence>
<feature type="domain" description="Glycosyltransferase subfamily 4-like N-terminal" evidence="4">
    <location>
        <begin position="34"/>
        <end position="231"/>
    </location>
</feature>
<evidence type="ECO:0000256" key="2">
    <source>
        <dbReference type="ARBA" id="ARBA00022679"/>
    </source>
</evidence>
<accession>G8RWB6</accession>
<dbReference type="PANTHER" id="PTHR46401:SF2">
    <property type="entry name" value="GLYCOSYLTRANSFERASE WBBK-RELATED"/>
    <property type="match status" value="1"/>
</dbReference>
<evidence type="ECO:0000313" key="6">
    <source>
        <dbReference type="Proteomes" id="UP000005442"/>
    </source>
</evidence>
<sequence length="430" mass="47020">MSCSPGLDVSVCAHRHELNMRIALLSYRSKTHCGGQGVYVRHLSRGLVELGHDVEVFSGQPYPGGLDPRVRLTKVPSLDLYREPDPFRIPWPNEIKTSIDLRELLTTWTAGFPEPKTFSLRAARLLAERLDEFDVVHDNQCLGSGLLKIADLGLPVVATVHHPITRDRVLDVSAAKWWRKPLVRRWYGFAEMQKDVARRIPELLTVSSTSAADIAEDFGVSPDQLRVVPLGVDTELFKPAERRVRNRIIAIASADVPLKGVAHLLNAVARLRVERDLELQLVAKLEPNGPTEKLIAELGISDIVHSSSGLTDAELADLLASAEVACIPSLYEGFSLPAVEAMASGTPIVASRAGALPEVVGVDGECARLVTPADVDELTRVLGELLDSPIERGRLGANGRQRALDVFSWESVAAQTVAVYEQARERVAKC</sequence>
<dbReference type="Pfam" id="PF13579">
    <property type="entry name" value="Glyco_trans_4_4"/>
    <property type="match status" value="1"/>
</dbReference>
<dbReference type="GO" id="GO:0016757">
    <property type="term" value="F:glycosyltransferase activity"/>
    <property type="evidence" value="ECO:0007669"/>
    <property type="project" value="UniProtKB-KW"/>
</dbReference>
<dbReference type="PATRIC" id="fig|710685.3.peg.2459"/>
<evidence type="ECO:0000259" key="3">
    <source>
        <dbReference type="Pfam" id="PF00534"/>
    </source>
</evidence>
<feature type="domain" description="Glycosyl transferase family 1" evidence="3">
    <location>
        <begin position="235"/>
        <end position="402"/>
    </location>
</feature>
<dbReference type="KEGG" id="mrh:MycrhN_2460"/>
<dbReference type="GO" id="GO:0009103">
    <property type="term" value="P:lipopolysaccharide biosynthetic process"/>
    <property type="evidence" value="ECO:0007669"/>
    <property type="project" value="TreeGrafter"/>
</dbReference>
<dbReference type="STRING" id="710685.MycrhN_2460"/>
<dbReference type="eggNOG" id="COG0438">
    <property type="taxonomic scope" value="Bacteria"/>
</dbReference>
<dbReference type="HOGENOM" id="CLU_009583_27_4_11"/>
<dbReference type="InterPro" id="IPR001296">
    <property type="entry name" value="Glyco_trans_1"/>
</dbReference>
<dbReference type="AlphaFoldDB" id="G8RWB6"/>
<keyword evidence="1" id="KW-0328">Glycosyltransferase</keyword>
<dbReference type="Gene3D" id="3.40.50.2000">
    <property type="entry name" value="Glycogen Phosphorylase B"/>
    <property type="match status" value="2"/>
</dbReference>
<reference evidence="5 6" key="1">
    <citation type="submission" date="2011-12" db="EMBL/GenBank/DDBJ databases">
        <title>Complete sequence of Mycobacterium rhodesiae NBB3.</title>
        <authorList>
            <consortium name="US DOE Joint Genome Institute"/>
            <person name="Lucas S."/>
            <person name="Han J."/>
            <person name="Lapidus A."/>
            <person name="Cheng J.-F."/>
            <person name="Goodwin L."/>
            <person name="Pitluck S."/>
            <person name="Peters L."/>
            <person name="Mikhailova N."/>
            <person name="Gu W."/>
            <person name="Detter J.C."/>
            <person name="Han C."/>
            <person name="Tapia R."/>
            <person name="Land M."/>
            <person name="Hauser L."/>
            <person name="Kyrpides N."/>
            <person name="Ivanova N."/>
            <person name="Pagani I."/>
            <person name="Mattes T."/>
            <person name="Holmes A."/>
            <person name="Rutledge P."/>
            <person name="Paulsen I."/>
            <person name="Coleman N."/>
            <person name="Woyke T."/>
        </authorList>
    </citation>
    <scope>NUCLEOTIDE SEQUENCE [LARGE SCALE GENOMIC DNA]</scope>
    <source>
        <strain evidence="5 6">NBB3</strain>
    </source>
</reference>
<organism evidence="5 6">
    <name type="scientific">Mycolicibacterium rhodesiae (strain NBB3)</name>
    <name type="common">Mycobacterium rhodesiae</name>
    <dbReference type="NCBI Taxonomy" id="710685"/>
    <lineage>
        <taxon>Bacteria</taxon>
        <taxon>Bacillati</taxon>
        <taxon>Actinomycetota</taxon>
        <taxon>Actinomycetes</taxon>
        <taxon>Mycobacteriales</taxon>
        <taxon>Mycobacteriaceae</taxon>
        <taxon>Mycolicibacterium</taxon>
    </lineage>
</organism>
<dbReference type="EMBL" id="CP003169">
    <property type="protein sequence ID" value="AEV73048.1"/>
    <property type="molecule type" value="Genomic_DNA"/>
</dbReference>
<name>G8RWB6_MYCRN</name>
<evidence type="ECO:0000256" key="1">
    <source>
        <dbReference type="ARBA" id="ARBA00022676"/>
    </source>
</evidence>
<dbReference type="Proteomes" id="UP000005442">
    <property type="component" value="Chromosome"/>
</dbReference>
<dbReference type="PANTHER" id="PTHR46401">
    <property type="entry name" value="GLYCOSYLTRANSFERASE WBBK-RELATED"/>
    <property type="match status" value="1"/>
</dbReference>
<dbReference type="SUPFAM" id="SSF53756">
    <property type="entry name" value="UDP-Glycosyltransferase/glycogen phosphorylase"/>
    <property type="match status" value="1"/>
</dbReference>
<dbReference type="InterPro" id="IPR028098">
    <property type="entry name" value="Glyco_trans_4-like_N"/>
</dbReference>
<evidence type="ECO:0000259" key="4">
    <source>
        <dbReference type="Pfam" id="PF13579"/>
    </source>
</evidence>
<keyword evidence="6" id="KW-1185">Reference proteome</keyword>
<gene>
    <name evidence="5" type="ordered locus">MycrhN_2460</name>
</gene>
<keyword evidence="2 5" id="KW-0808">Transferase</keyword>
<protein>
    <submittedName>
        <fullName evidence="5">Glycosyltransferase</fullName>
    </submittedName>
</protein>
<dbReference type="CDD" id="cd03801">
    <property type="entry name" value="GT4_PimA-like"/>
    <property type="match status" value="1"/>
</dbReference>
<dbReference type="Pfam" id="PF00534">
    <property type="entry name" value="Glycos_transf_1"/>
    <property type="match status" value="1"/>
</dbReference>
<proteinExistence type="predicted"/>